<dbReference type="InterPro" id="IPR036942">
    <property type="entry name" value="Beta-barrel_TonB_sf"/>
</dbReference>
<sequence>MPSRFSTLIVFVVLLLAGSSTAYAQQGTITGTVVEEETGEPLPAVNVGIVDTPLGAATGNDGQFTITDVPVGTYTVRASLVGYSTTERSLRVETSETTTLQIQLSKESVELSEIRVTGRRGGYVASDVSSVTKIGAPLSETPQSVSVITRDQLAARGLDRLSEALRYTPGTQGETFGFEPRTFFLRFRGFDATTSGLYRNGLQLRNPSFAVGYSPEPYGAERVEVPRGPASVLYGAGSLGGLVNFISKRPTQQPFGEVVVEPGTYNRWQGQLDLSGPIGTDGTFSYRLTGLVREADTQVDNIPNDRIFVAPAFSWQPTDATKLTLLGRYQNDETRPSQRLPVSGTLESNPNGTIPVNRYLGEPGVDQYDREQWSAGYLFQHTFNDTWRVDQKLRYYSVDVDDVTVFGSAAGLANDERTLSRSLFESFGDLDGLAIDNQLQANLTTGPADHTFLLGADIQRITVGSKQNFGSAPSIDVFDPTYGQAIADPAPFADNDITQRQIGVYLQEQATLYDRLIFTLNGRMDWARTETVMNLSDSEMEQSDRKFSGRAGLVYTSQIGLNPYASYSQSFLPQLGTDANGEPFDPALGEQWEVGAKYQPPGRNSFLTVALFDLTRQNFLQVDPQSFQQVQTGEANSQGIEVEGVASLGVGLDLTLSYTRQAVEITESVVAAEEGERPVQVREQMGSFWADYTLQEGPLQGLGVGGGVRYLGPSFGDVPNTLEAPSVTLVDATVHYDWNGVRFQVNADNVFDNEYVASTFVSGAQDYATYGAARTITARLRYRW</sequence>
<evidence type="ECO:0000256" key="11">
    <source>
        <dbReference type="ARBA" id="ARBA00023136"/>
    </source>
</evidence>
<comment type="subcellular location">
    <subcellularLocation>
        <location evidence="1 14">Cell outer membrane</location>
        <topology evidence="1 14">Multi-pass membrane protein</topology>
    </subcellularLocation>
</comment>
<keyword evidence="4 14" id="KW-1134">Transmembrane beta strand</keyword>
<keyword evidence="7 16" id="KW-0732">Signal</keyword>
<name>A0A2A8CU92_9BACT</name>
<evidence type="ECO:0000256" key="13">
    <source>
        <dbReference type="ARBA" id="ARBA00023237"/>
    </source>
</evidence>
<feature type="chain" id="PRO_5012992900" evidence="16">
    <location>
        <begin position="25"/>
        <end position="784"/>
    </location>
</feature>
<dbReference type="PROSITE" id="PS52016">
    <property type="entry name" value="TONB_DEPENDENT_REC_3"/>
    <property type="match status" value="1"/>
</dbReference>
<evidence type="ECO:0000256" key="1">
    <source>
        <dbReference type="ARBA" id="ARBA00004571"/>
    </source>
</evidence>
<keyword evidence="6 14" id="KW-0812">Transmembrane</keyword>
<evidence type="ECO:0000256" key="3">
    <source>
        <dbReference type="ARBA" id="ARBA00022448"/>
    </source>
</evidence>
<dbReference type="PANTHER" id="PTHR32552:SF68">
    <property type="entry name" value="FERRICHROME OUTER MEMBRANE TRANSPORTER_PHAGE RECEPTOR"/>
    <property type="match status" value="1"/>
</dbReference>
<evidence type="ECO:0000256" key="2">
    <source>
        <dbReference type="ARBA" id="ARBA00009810"/>
    </source>
</evidence>
<dbReference type="InterPro" id="IPR012910">
    <property type="entry name" value="Plug_dom"/>
</dbReference>
<dbReference type="FunFam" id="2.40.170.20:FF:000005">
    <property type="entry name" value="TonB-dependent siderophore receptor"/>
    <property type="match status" value="1"/>
</dbReference>
<evidence type="ECO:0000256" key="8">
    <source>
        <dbReference type="ARBA" id="ARBA00023004"/>
    </source>
</evidence>
<dbReference type="SUPFAM" id="SSF56935">
    <property type="entry name" value="Porins"/>
    <property type="match status" value="1"/>
</dbReference>
<dbReference type="InterPro" id="IPR037066">
    <property type="entry name" value="Plug_dom_sf"/>
</dbReference>
<keyword evidence="5" id="KW-0410">Iron transport</keyword>
<evidence type="ECO:0000256" key="4">
    <source>
        <dbReference type="ARBA" id="ARBA00022452"/>
    </source>
</evidence>
<dbReference type="NCBIfam" id="TIGR01783">
    <property type="entry name" value="TonB-siderophor"/>
    <property type="match status" value="1"/>
</dbReference>
<dbReference type="GO" id="GO:0009279">
    <property type="term" value="C:cell outer membrane"/>
    <property type="evidence" value="ECO:0007669"/>
    <property type="project" value="UniProtKB-SubCell"/>
</dbReference>
<evidence type="ECO:0000256" key="6">
    <source>
        <dbReference type="ARBA" id="ARBA00022692"/>
    </source>
</evidence>
<dbReference type="Proteomes" id="UP000220102">
    <property type="component" value="Unassembled WGS sequence"/>
</dbReference>
<dbReference type="EMBL" id="PDEQ01000010">
    <property type="protein sequence ID" value="PEN11317.1"/>
    <property type="molecule type" value="Genomic_DNA"/>
</dbReference>
<reference evidence="19 20" key="1">
    <citation type="submission" date="2017-10" db="EMBL/GenBank/DDBJ databases">
        <title>Draft genome of Longibacter Salinarum.</title>
        <authorList>
            <person name="Goh K.M."/>
            <person name="Shamsir M.S."/>
            <person name="Lim S.W."/>
        </authorList>
    </citation>
    <scope>NUCLEOTIDE SEQUENCE [LARGE SCALE GENOMIC DNA]</scope>
    <source>
        <strain evidence="19 20">KCTC 52045</strain>
    </source>
</reference>
<evidence type="ECO:0000256" key="15">
    <source>
        <dbReference type="RuleBase" id="RU003357"/>
    </source>
</evidence>
<evidence type="ECO:0000256" key="5">
    <source>
        <dbReference type="ARBA" id="ARBA00022496"/>
    </source>
</evidence>
<evidence type="ECO:0000256" key="14">
    <source>
        <dbReference type="PROSITE-ProRule" id="PRU01360"/>
    </source>
</evidence>
<dbReference type="Pfam" id="PF13715">
    <property type="entry name" value="CarbopepD_reg_2"/>
    <property type="match status" value="1"/>
</dbReference>
<dbReference type="Gene3D" id="2.60.40.1120">
    <property type="entry name" value="Carboxypeptidase-like, regulatory domain"/>
    <property type="match status" value="1"/>
</dbReference>
<organism evidence="19 20">
    <name type="scientific">Longibacter salinarum</name>
    <dbReference type="NCBI Taxonomy" id="1850348"/>
    <lineage>
        <taxon>Bacteria</taxon>
        <taxon>Pseudomonadati</taxon>
        <taxon>Rhodothermota</taxon>
        <taxon>Rhodothermia</taxon>
        <taxon>Rhodothermales</taxon>
        <taxon>Salisaetaceae</taxon>
        <taxon>Longibacter</taxon>
    </lineage>
</organism>
<dbReference type="PANTHER" id="PTHR32552">
    <property type="entry name" value="FERRICHROME IRON RECEPTOR-RELATED"/>
    <property type="match status" value="1"/>
</dbReference>
<dbReference type="GO" id="GO:0038023">
    <property type="term" value="F:signaling receptor activity"/>
    <property type="evidence" value="ECO:0007669"/>
    <property type="project" value="InterPro"/>
</dbReference>
<dbReference type="AlphaFoldDB" id="A0A2A8CU92"/>
<evidence type="ECO:0000256" key="16">
    <source>
        <dbReference type="SAM" id="SignalP"/>
    </source>
</evidence>
<dbReference type="Gene3D" id="2.40.170.20">
    <property type="entry name" value="TonB-dependent receptor, beta-barrel domain"/>
    <property type="match status" value="1"/>
</dbReference>
<protein>
    <submittedName>
        <fullName evidence="19">TonB-dependent siderophore receptor</fullName>
    </submittedName>
</protein>
<dbReference type="GO" id="GO:0015344">
    <property type="term" value="F:siderophore uptake transmembrane transporter activity"/>
    <property type="evidence" value="ECO:0007669"/>
    <property type="project" value="TreeGrafter"/>
</dbReference>
<feature type="domain" description="TonB-dependent receptor-like beta-barrel" evidence="17">
    <location>
        <begin position="315"/>
        <end position="750"/>
    </location>
</feature>
<dbReference type="InterPro" id="IPR008969">
    <property type="entry name" value="CarboxyPept-like_regulatory"/>
</dbReference>
<dbReference type="SUPFAM" id="SSF49464">
    <property type="entry name" value="Carboxypeptidase regulatory domain-like"/>
    <property type="match status" value="1"/>
</dbReference>
<dbReference type="InterPro" id="IPR010105">
    <property type="entry name" value="TonB_sidphr_rcpt"/>
</dbReference>
<evidence type="ECO:0000313" key="20">
    <source>
        <dbReference type="Proteomes" id="UP000220102"/>
    </source>
</evidence>
<evidence type="ECO:0000256" key="7">
    <source>
        <dbReference type="ARBA" id="ARBA00022729"/>
    </source>
</evidence>
<dbReference type="GO" id="GO:0015891">
    <property type="term" value="P:siderophore transport"/>
    <property type="evidence" value="ECO:0007669"/>
    <property type="project" value="InterPro"/>
</dbReference>
<evidence type="ECO:0000313" key="19">
    <source>
        <dbReference type="EMBL" id="PEN11317.1"/>
    </source>
</evidence>
<keyword evidence="3 14" id="KW-0813">Transport</keyword>
<proteinExistence type="inferred from homology"/>
<dbReference type="Pfam" id="PF00593">
    <property type="entry name" value="TonB_dep_Rec_b-barrel"/>
    <property type="match status" value="1"/>
</dbReference>
<evidence type="ECO:0000256" key="12">
    <source>
        <dbReference type="ARBA" id="ARBA00023170"/>
    </source>
</evidence>
<keyword evidence="12 19" id="KW-0675">Receptor</keyword>
<dbReference type="OrthoDB" id="9775095at2"/>
<dbReference type="Gene3D" id="2.170.130.10">
    <property type="entry name" value="TonB-dependent receptor, plug domain"/>
    <property type="match status" value="1"/>
</dbReference>
<keyword evidence="20" id="KW-1185">Reference proteome</keyword>
<evidence type="ECO:0000259" key="18">
    <source>
        <dbReference type="Pfam" id="PF07715"/>
    </source>
</evidence>
<evidence type="ECO:0000259" key="17">
    <source>
        <dbReference type="Pfam" id="PF00593"/>
    </source>
</evidence>
<dbReference type="RefSeq" id="WP_098078457.1">
    <property type="nucleotide sequence ID" value="NZ_PDEQ01000010.1"/>
</dbReference>
<dbReference type="InterPro" id="IPR000531">
    <property type="entry name" value="Beta-barrel_TonB"/>
</dbReference>
<dbReference type="InterPro" id="IPR039426">
    <property type="entry name" value="TonB-dep_rcpt-like"/>
</dbReference>
<keyword evidence="9" id="KW-0406">Ion transport</keyword>
<accession>A0A2A8CU92</accession>
<comment type="caution">
    <text evidence="19">The sequence shown here is derived from an EMBL/GenBank/DDBJ whole genome shotgun (WGS) entry which is preliminary data.</text>
</comment>
<dbReference type="Pfam" id="PF07715">
    <property type="entry name" value="Plug"/>
    <property type="match status" value="1"/>
</dbReference>
<feature type="domain" description="TonB-dependent receptor plug" evidence="18">
    <location>
        <begin position="138"/>
        <end position="241"/>
    </location>
</feature>
<comment type="similarity">
    <text evidence="2 14 15">Belongs to the TonB-dependent receptor family.</text>
</comment>
<gene>
    <name evidence="19" type="ORF">CRI94_16145</name>
</gene>
<evidence type="ECO:0000256" key="10">
    <source>
        <dbReference type="ARBA" id="ARBA00023077"/>
    </source>
</evidence>
<dbReference type="CDD" id="cd01347">
    <property type="entry name" value="ligand_gated_channel"/>
    <property type="match status" value="1"/>
</dbReference>
<keyword evidence="13 14" id="KW-0998">Cell outer membrane</keyword>
<keyword evidence="8" id="KW-0408">Iron</keyword>
<feature type="signal peptide" evidence="16">
    <location>
        <begin position="1"/>
        <end position="24"/>
    </location>
</feature>
<keyword evidence="10 15" id="KW-0798">TonB box</keyword>
<keyword evidence="11 14" id="KW-0472">Membrane</keyword>
<evidence type="ECO:0000256" key="9">
    <source>
        <dbReference type="ARBA" id="ARBA00023065"/>
    </source>
</evidence>